<evidence type="ECO:0000313" key="2">
    <source>
        <dbReference type="Proteomes" id="UP000489351"/>
    </source>
</evidence>
<keyword evidence="2" id="KW-1185">Reference proteome</keyword>
<dbReference type="PANTHER" id="PTHR11102:SF160">
    <property type="entry name" value="ERAD-ASSOCIATED E3 UBIQUITIN-PROTEIN LIGASE COMPONENT HRD3"/>
    <property type="match status" value="1"/>
</dbReference>
<name>A0ABW9UT36_CHLPH</name>
<dbReference type="InterPro" id="IPR011990">
    <property type="entry name" value="TPR-like_helical_dom_sf"/>
</dbReference>
<dbReference type="InterPro" id="IPR050767">
    <property type="entry name" value="Sel1_AlgK"/>
</dbReference>
<evidence type="ECO:0008006" key="3">
    <source>
        <dbReference type="Google" id="ProtNLM"/>
    </source>
</evidence>
<accession>A0ABW9UT36</accession>
<dbReference type="SUPFAM" id="SSF81901">
    <property type="entry name" value="HCP-like"/>
    <property type="match status" value="1"/>
</dbReference>
<evidence type="ECO:0000313" key="1">
    <source>
        <dbReference type="EMBL" id="MWV55283.1"/>
    </source>
</evidence>
<dbReference type="EMBL" id="WUBZ01000095">
    <property type="protein sequence ID" value="MWV55283.1"/>
    <property type="molecule type" value="Genomic_DNA"/>
</dbReference>
<reference evidence="1 2" key="1">
    <citation type="submission" date="2019-11" db="EMBL/GenBank/DDBJ databases">
        <title>Green- and brown-colored morphotypes of Chlorobia in the stratified aquatic ecosystems of Kandalaksha Gulf (White Sea): A model for study of the accessory genome evolution.</title>
        <authorList>
            <person name="Grouzdev D.S."/>
        </authorList>
    </citation>
    <scope>NUCLEOTIDE SEQUENCE [LARGE SCALE GENOMIC DNA]</scope>
    <source>
        <strain evidence="1 2">ZM</strain>
    </source>
</reference>
<gene>
    <name evidence="1" type="ORF">GJ685_09530</name>
</gene>
<dbReference type="InterPro" id="IPR006597">
    <property type="entry name" value="Sel1-like"/>
</dbReference>
<dbReference type="Proteomes" id="UP000489351">
    <property type="component" value="Unassembled WGS sequence"/>
</dbReference>
<protein>
    <recommendedName>
        <fullName evidence="3">Sel1 repeat family protein</fullName>
    </recommendedName>
</protein>
<sequence>MSAAQGNGYGRCNIGEMYVKGQVVEQNYEEAMKWFRLAAEKDGNDAAYWIGWLYEEGKGVLADPDEAAKWYRIAEGRKDPNGLLSIGEMYEKGLGVPGSISNAEKWYRKACRAGEKDACERLKRLAGK</sequence>
<dbReference type="Pfam" id="PF08238">
    <property type="entry name" value="Sel1"/>
    <property type="match status" value="3"/>
</dbReference>
<dbReference type="Gene3D" id="1.25.40.10">
    <property type="entry name" value="Tetratricopeptide repeat domain"/>
    <property type="match status" value="1"/>
</dbReference>
<organism evidence="1 2">
    <name type="scientific">Chlorobium phaeovibrioides</name>
    <dbReference type="NCBI Taxonomy" id="1094"/>
    <lineage>
        <taxon>Bacteria</taxon>
        <taxon>Pseudomonadati</taxon>
        <taxon>Chlorobiota</taxon>
        <taxon>Chlorobiia</taxon>
        <taxon>Chlorobiales</taxon>
        <taxon>Chlorobiaceae</taxon>
        <taxon>Chlorobium/Pelodictyon group</taxon>
        <taxon>Chlorobium</taxon>
    </lineage>
</organism>
<proteinExistence type="predicted"/>
<dbReference type="PANTHER" id="PTHR11102">
    <property type="entry name" value="SEL-1-LIKE PROTEIN"/>
    <property type="match status" value="1"/>
</dbReference>
<dbReference type="SMART" id="SM00671">
    <property type="entry name" value="SEL1"/>
    <property type="match status" value="3"/>
</dbReference>
<comment type="caution">
    <text evidence="1">The sequence shown here is derived from an EMBL/GenBank/DDBJ whole genome shotgun (WGS) entry which is preliminary data.</text>
</comment>